<evidence type="ECO:0000256" key="1">
    <source>
        <dbReference type="SAM" id="MobiDB-lite"/>
    </source>
</evidence>
<feature type="region of interest" description="Disordered" evidence="1">
    <location>
        <begin position="13"/>
        <end position="68"/>
    </location>
</feature>
<feature type="compositionally biased region" description="Low complexity" evidence="1">
    <location>
        <begin position="54"/>
        <end position="65"/>
    </location>
</feature>
<feature type="region of interest" description="Disordered" evidence="1">
    <location>
        <begin position="82"/>
        <end position="149"/>
    </location>
</feature>
<feature type="compositionally biased region" description="Basic and acidic residues" evidence="1">
    <location>
        <begin position="41"/>
        <end position="51"/>
    </location>
</feature>
<dbReference type="OrthoDB" id="2757160at2759"/>
<organism evidence="2 3">
    <name type="scientific">Lentinus brumalis</name>
    <dbReference type="NCBI Taxonomy" id="2498619"/>
    <lineage>
        <taxon>Eukaryota</taxon>
        <taxon>Fungi</taxon>
        <taxon>Dikarya</taxon>
        <taxon>Basidiomycota</taxon>
        <taxon>Agaricomycotina</taxon>
        <taxon>Agaricomycetes</taxon>
        <taxon>Polyporales</taxon>
        <taxon>Polyporaceae</taxon>
        <taxon>Lentinus</taxon>
    </lineage>
</organism>
<feature type="compositionally biased region" description="Low complexity" evidence="1">
    <location>
        <begin position="131"/>
        <end position="143"/>
    </location>
</feature>
<reference evidence="2 3" key="1">
    <citation type="journal article" date="2018" name="Biotechnol. Biofuels">
        <title>Integrative visual omics of the white-rot fungus Polyporus brumalis exposes the biotechnological potential of its oxidative enzymes for delignifying raw plant biomass.</title>
        <authorList>
            <person name="Miyauchi S."/>
            <person name="Rancon A."/>
            <person name="Drula E."/>
            <person name="Hage H."/>
            <person name="Chaduli D."/>
            <person name="Favel A."/>
            <person name="Grisel S."/>
            <person name="Henrissat B."/>
            <person name="Herpoel-Gimbert I."/>
            <person name="Ruiz-Duenas F.J."/>
            <person name="Chevret D."/>
            <person name="Hainaut M."/>
            <person name="Lin J."/>
            <person name="Wang M."/>
            <person name="Pangilinan J."/>
            <person name="Lipzen A."/>
            <person name="Lesage-Meessen L."/>
            <person name="Navarro D."/>
            <person name="Riley R."/>
            <person name="Grigoriev I.V."/>
            <person name="Zhou S."/>
            <person name="Raouche S."/>
            <person name="Rosso M.N."/>
        </authorList>
    </citation>
    <scope>NUCLEOTIDE SEQUENCE [LARGE SCALE GENOMIC DNA]</scope>
    <source>
        <strain evidence="2 3">BRFM 1820</strain>
    </source>
</reference>
<dbReference type="EMBL" id="KZ857446">
    <property type="protein sequence ID" value="RDX44740.1"/>
    <property type="molecule type" value="Genomic_DNA"/>
</dbReference>
<feature type="compositionally biased region" description="Low complexity" evidence="1">
    <location>
        <begin position="99"/>
        <end position="114"/>
    </location>
</feature>
<accession>A0A371CWU4</accession>
<gene>
    <name evidence="2" type="ORF">OH76DRAFT_1559547</name>
</gene>
<sequence length="315" mass="33632">MLSCSALISLDSSRDIVSESQISPSPSLPRIINIALPRNPPRLERSPRPDESSDSQPPGSPSEESQTVRKLILRKRSTSPLQVKFPFMTDRLRVRRETSTSPQRSPSQSTGTSPARKSVALRTLSPDDSETTTTSEPAASASDCQSTPCTGTPCDMLPVRKVRFVTPPSSPEESSTDDEPIFSTAVSPIADTPLAMFHAPDALPSLDDQSAGGLLPVAPQPLDGNALGLSLGPAYEHAVAACPGLYVLPAMDTWEEICENLSCALEVCAVLADLDRSSPGSMSAVYYESEPCPAMDFTCGSSGLWNCRVFPSMLF</sequence>
<dbReference type="AlphaFoldDB" id="A0A371CWU4"/>
<protein>
    <submittedName>
        <fullName evidence="2">Uncharacterized protein</fullName>
    </submittedName>
</protein>
<evidence type="ECO:0000313" key="2">
    <source>
        <dbReference type="EMBL" id="RDX44740.1"/>
    </source>
</evidence>
<dbReference type="Proteomes" id="UP000256964">
    <property type="component" value="Unassembled WGS sequence"/>
</dbReference>
<keyword evidence="3" id="KW-1185">Reference proteome</keyword>
<proteinExistence type="predicted"/>
<evidence type="ECO:0000313" key="3">
    <source>
        <dbReference type="Proteomes" id="UP000256964"/>
    </source>
</evidence>
<name>A0A371CWU4_9APHY</name>